<dbReference type="PANTHER" id="PTHR22617">
    <property type="entry name" value="CHEMOTAXIS SENSOR HISTIDINE KINASE-RELATED"/>
    <property type="match status" value="1"/>
</dbReference>
<dbReference type="Gene3D" id="2.40.50.180">
    <property type="entry name" value="CheA-289, Domain 4"/>
    <property type="match status" value="1"/>
</dbReference>
<dbReference type="InterPro" id="IPR039315">
    <property type="entry name" value="CheW"/>
</dbReference>
<dbReference type="SMART" id="SM00260">
    <property type="entry name" value="CheW"/>
    <property type="match status" value="1"/>
</dbReference>
<accession>A0A2W5UPT5</accession>
<dbReference type="GO" id="GO:0005829">
    <property type="term" value="C:cytosol"/>
    <property type="evidence" value="ECO:0007669"/>
    <property type="project" value="TreeGrafter"/>
</dbReference>
<gene>
    <name evidence="2" type="ORF">DI536_18125</name>
</gene>
<evidence type="ECO:0000313" key="3">
    <source>
        <dbReference type="Proteomes" id="UP000249061"/>
    </source>
</evidence>
<dbReference type="PANTHER" id="PTHR22617:SF23">
    <property type="entry name" value="CHEMOTAXIS PROTEIN CHEW"/>
    <property type="match status" value="1"/>
</dbReference>
<dbReference type="InterPro" id="IPR036061">
    <property type="entry name" value="CheW-like_dom_sf"/>
</dbReference>
<dbReference type="AlphaFoldDB" id="A0A2W5UPT5"/>
<organism evidence="2 3">
    <name type="scientific">Archangium gephyra</name>
    <dbReference type="NCBI Taxonomy" id="48"/>
    <lineage>
        <taxon>Bacteria</taxon>
        <taxon>Pseudomonadati</taxon>
        <taxon>Myxococcota</taxon>
        <taxon>Myxococcia</taxon>
        <taxon>Myxococcales</taxon>
        <taxon>Cystobacterineae</taxon>
        <taxon>Archangiaceae</taxon>
        <taxon>Archangium</taxon>
    </lineage>
</organism>
<dbReference type="InterPro" id="IPR002545">
    <property type="entry name" value="CheW-lke_dom"/>
</dbReference>
<dbReference type="PROSITE" id="PS50851">
    <property type="entry name" value="CHEW"/>
    <property type="match status" value="1"/>
</dbReference>
<evidence type="ECO:0000313" key="2">
    <source>
        <dbReference type="EMBL" id="PZR11058.1"/>
    </source>
</evidence>
<dbReference type="Pfam" id="PF01584">
    <property type="entry name" value="CheW"/>
    <property type="match status" value="1"/>
</dbReference>
<protein>
    <submittedName>
        <fullName evidence="2">Chemotaxis protein CheW</fullName>
    </submittedName>
</protein>
<sequence length="141" mass="15046">MRHVLFRLEKDRYALPLDAVREVVVAPDRYSLVPHAGPAVCGVTTLRGRVVPVVDLKKLLSLEGPSAGAKVVLLELSRRELGLLVTEVEGIEAIEKVSPAPRPSRAVKGVARVGPLTVTVLDVEGVDDAVTHSFATGPSVR</sequence>
<comment type="caution">
    <text evidence="2">The sequence shown here is derived from an EMBL/GenBank/DDBJ whole genome shotgun (WGS) entry which is preliminary data.</text>
</comment>
<dbReference type="Proteomes" id="UP000249061">
    <property type="component" value="Unassembled WGS sequence"/>
</dbReference>
<reference evidence="2 3" key="1">
    <citation type="submission" date="2017-08" db="EMBL/GenBank/DDBJ databases">
        <title>Infants hospitalized years apart are colonized by the same room-sourced microbial strains.</title>
        <authorList>
            <person name="Brooks B."/>
            <person name="Olm M.R."/>
            <person name="Firek B.A."/>
            <person name="Baker R."/>
            <person name="Thomas B.C."/>
            <person name="Morowitz M.J."/>
            <person name="Banfield J.F."/>
        </authorList>
    </citation>
    <scope>NUCLEOTIDE SEQUENCE [LARGE SCALE GENOMIC DNA]</scope>
    <source>
        <strain evidence="2">S2_003_000_R2_14</strain>
    </source>
</reference>
<dbReference type="GO" id="GO:0007165">
    <property type="term" value="P:signal transduction"/>
    <property type="evidence" value="ECO:0007669"/>
    <property type="project" value="InterPro"/>
</dbReference>
<name>A0A2W5UPT5_9BACT</name>
<dbReference type="GO" id="GO:0006935">
    <property type="term" value="P:chemotaxis"/>
    <property type="evidence" value="ECO:0007669"/>
    <property type="project" value="InterPro"/>
</dbReference>
<feature type="domain" description="CheW-like" evidence="1">
    <location>
        <begin position="1"/>
        <end position="132"/>
    </location>
</feature>
<proteinExistence type="predicted"/>
<dbReference type="EMBL" id="QFQP01000015">
    <property type="protein sequence ID" value="PZR11058.1"/>
    <property type="molecule type" value="Genomic_DNA"/>
</dbReference>
<dbReference type="SUPFAM" id="SSF50341">
    <property type="entry name" value="CheW-like"/>
    <property type="match status" value="1"/>
</dbReference>
<dbReference type="Gene3D" id="2.30.30.40">
    <property type="entry name" value="SH3 Domains"/>
    <property type="match status" value="1"/>
</dbReference>
<evidence type="ECO:0000259" key="1">
    <source>
        <dbReference type="PROSITE" id="PS50851"/>
    </source>
</evidence>